<accession>A0A4Q2UFU2</accession>
<reference evidence="1 2" key="1">
    <citation type="submission" date="2019-01" db="EMBL/GenBank/DDBJ databases">
        <title>Spirosoma flava sp. nov., a propanil-degrading bacterium isolated from herbicide-contaminated soil.</title>
        <authorList>
            <person name="Zhang L."/>
            <person name="Jiang J.-D."/>
        </authorList>
    </citation>
    <scope>NUCLEOTIDE SEQUENCE [LARGE SCALE GENOMIC DNA]</scope>
    <source>
        <strain evidence="1 2">TY50</strain>
    </source>
</reference>
<dbReference type="PROSITE" id="PS51257">
    <property type="entry name" value="PROKAR_LIPOPROTEIN"/>
    <property type="match status" value="1"/>
</dbReference>
<comment type="caution">
    <text evidence="1">The sequence shown here is derived from an EMBL/GenBank/DDBJ whole genome shotgun (WGS) entry which is preliminary data.</text>
</comment>
<gene>
    <name evidence="1" type="ORF">EQG79_30725</name>
</gene>
<protein>
    <submittedName>
        <fullName evidence="1">Uncharacterized protein</fullName>
    </submittedName>
</protein>
<organism evidence="1 2">
    <name type="scientific">Spirosoma sordidisoli</name>
    <dbReference type="NCBI Taxonomy" id="2502893"/>
    <lineage>
        <taxon>Bacteria</taxon>
        <taxon>Pseudomonadati</taxon>
        <taxon>Bacteroidota</taxon>
        <taxon>Cytophagia</taxon>
        <taxon>Cytophagales</taxon>
        <taxon>Cytophagaceae</taxon>
        <taxon>Spirosoma</taxon>
    </lineage>
</organism>
<evidence type="ECO:0000313" key="2">
    <source>
        <dbReference type="Proteomes" id="UP000290407"/>
    </source>
</evidence>
<proteinExistence type="predicted"/>
<dbReference type="RefSeq" id="WP_077922373.1">
    <property type="nucleotide sequence ID" value="NZ_SBLB01000020.1"/>
</dbReference>
<dbReference type="Proteomes" id="UP000290407">
    <property type="component" value="Unassembled WGS sequence"/>
</dbReference>
<keyword evidence="2" id="KW-1185">Reference proteome</keyword>
<dbReference type="AlphaFoldDB" id="A0A4Q2UFU2"/>
<sequence>MKQLALLITLGLFVGLTVFGCRTAELMPANTSVAPDVTSVDTPAKVFYKGKQITDPKEIERLLAQARVAVRDSANIMTVYDSEDDAPPTLPREEAVDLSSYVFFVVQANWQPIIGLQHKHQYVVTLTGTNYNYNTKVNAIAFNLTTNKLIGNGFFLTTPGYLARGGDGMGTGVVRIANVTPTAKTISFKLNTGATLKVSLASRATTSISTKIIADQYYFGNIRGYVVSHLVQ</sequence>
<dbReference type="EMBL" id="SBLB01000020">
    <property type="protein sequence ID" value="RYC66231.1"/>
    <property type="molecule type" value="Genomic_DNA"/>
</dbReference>
<name>A0A4Q2UFU2_9BACT</name>
<evidence type="ECO:0000313" key="1">
    <source>
        <dbReference type="EMBL" id="RYC66231.1"/>
    </source>
</evidence>